<name>A0A383E8U6_9ZZZZ</name>
<protein>
    <submittedName>
        <fullName evidence="1">Uncharacterized protein</fullName>
    </submittedName>
</protein>
<proteinExistence type="predicted"/>
<gene>
    <name evidence="1" type="ORF">METZ01_LOCUS505667</name>
</gene>
<sequence length="68" mass="7952">MSGNEETLIKQIEEILINKFKQNGFVEREKIEKIENYNNSGSLFHDSKLIILTSIINVNKFKIENIIK</sequence>
<organism evidence="1">
    <name type="scientific">marine metagenome</name>
    <dbReference type="NCBI Taxonomy" id="408172"/>
    <lineage>
        <taxon>unclassified sequences</taxon>
        <taxon>metagenomes</taxon>
        <taxon>ecological metagenomes</taxon>
    </lineage>
</organism>
<reference evidence="1" key="1">
    <citation type="submission" date="2018-05" db="EMBL/GenBank/DDBJ databases">
        <authorList>
            <person name="Lanie J.A."/>
            <person name="Ng W.-L."/>
            <person name="Kazmierczak K.M."/>
            <person name="Andrzejewski T.M."/>
            <person name="Davidsen T.M."/>
            <person name="Wayne K.J."/>
            <person name="Tettelin H."/>
            <person name="Glass J.I."/>
            <person name="Rusch D."/>
            <person name="Podicherti R."/>
            <person name="Tsui H.-C.T."/>
            <person name="Winkler M.E."/>
        </authorList>
    </citation>
    <scope>NUCLEOTIDE SEQUENCE</scope>
</reference>
<dbReference type="EMBL" id="UINC01223561">
    <property type="protein sequence ID" value="SVE52813.1"/>
    <property type="molecule type" value="Genomic_DNA"/>
</dbReference>
<evidence type="ECO:0000313" key="1">
    <source>
        <dbReference type="EMBL" id="SVE52813.1"/>
    </source>
</evidence>
<feature type="non-terminal residue" evidence="1">
    <location>
        <position position="68"/>
    </location>
</feature>
<dbReference type="AlphaFoldDB" id="A0A383E8U6"/>
<accession>A0A383E8U6</accession>